<feature type="coiled-coil region" evidence="1">
    <location>
        <begin position="373"/>
        <end position="400"/>
    </location>
</feature>
<sequence length="1053" mass="115395">MIYIFDKSGVSIGQFENSVPNACPYLNDKFTENILTGEILLEFEVPLARDESQWLTGYNQVGYKDLDGDIRMFNIIDVYESYYQNEATKRVICEDVSVTELLNSFTKPYNALNLDDAMKSALETSGWSYQLDYNAFLEQDKMIINDTYINTRQAINNIAEAFGVAYKFTVGVNSLGVQNKMIRVLGKYEQNNGKYFTYDRDLVGIERSIDFTTVKTAVIALTKEVDGSVGTIAGFSPSPKVEGFTKELIWDFVVNDVAHSSYDKADEYAYMILDTGVADKQLAYLKACEELAKVALPTYTYKMDVQLLEKVANFEGERVRVGDIVWAKDKAGKQEIGLEARVVEIVSSHTDQSKQKLTFSNYREISVADSDDVKALREQLEKMQNDITNQAVKLDELTIAQEGIVTSLDGKSSISLGDTPKKNPSVGDTWLQPAKDAQGRPTVIIKSWNGTIWATQLDTAEINAIKDTAGIAKAEAVEAARKAGEASEQALENSRNFGNLLQNFTRDSKFDRWIPQPTETVKSYVKITSQTFQGMPTACLSFMGTQAPTSTNAQVYSDWIKVDPAKAYEFSVYMKTPSVTGMTGQDCLRLLTLNSETKPPITDFGNSYVQSVSVATATIADNQQAVDFVIENSSLHTDWKIFRGVIMPTAFNNLDMKGRGQNVTSNARFKPQNRWMRVCFLANGQSGAKRDTHWANPIISEISSDATQYGSFIKQTVDGIQTTVNGKAEQSQVTQMAGQITSLVKTTDGHTSQITQLSTDINLKVSKDDVVNQINLSPDGIVIAANKVQITGDTFIEKAVIEDANIVSVTADKLTAGTIDAGVIRVINLDAGQIKTGTLSAINIVGSTITNSFNYNQGSGSNQINFTGTTILDKARIQIKSKNTWSTDFNNVTTTWDGAGISSQIIGSDGKQQGYWSLSNSGLQLADGQGFNGTLTARALTTTAWQNLTLTNGYTTAEGNTPQFRLIYQLDGSTIVKFRGQVKKTSGQFIANQAGQFAVIHQSMIPASNEFIQIASSASSGARCVVETNGNIQAMCASNADYIILSAITFILG</sequence>
<keyword evidence="1" id="KW-0175">Coiled coil</keyword>
<feature type="region of interest" description="Disordered" evidence="2">
    <location>
        <begin position="411"/>
        <end position="433"/>
    </location>
</feature>
<keyword evidence="6" id="KW-1185">Reference proteome</keyword>
<dbReference type="InterPro" id="IPR012892">
    <property type="entry name" value="Gp58"/>
</dbReference>
<dbReference type="EMBL" id="MZ399596">
    <property type="protein sequence ID" value="QXP45377.1"/>
    <property type="molecule type" value="Genomic_DNA"/>
</dbReference>
<dbReference type="NCBIfam" id="TIGR01665">
    <property type="entry name" value="put_anti_recept"/>
    <property type="match status" value="1"/>
</dbReference>
<evidence type="ECO:0000313" key="5">
    <source>
        <dbReference type="EMBL" id="QXP45377.1"/>
    </source>
</evidence>
<feature type="domain" description="Tail spike" evidence="3">
    <location>
        <begin position="111"/>
        <end position="364"/>
    </location>
</feature>
<reference evidence="5 6" key="1">
    <citation type="journal article" date="2021" name="Microbiol. Resour. Announc.">
        <title>Genome Sequences of Bacteriophages cd2, cd3, and cd4, which Specifically Target Carnobacterium divergens.</title>
        <authorList>
            <person name="Zhang P."/>
            <person name="Britton A.P."/>
            <person name="Visser K.A."/>
            <person name="Welke C.A."/>
            <person name="Wassink H."/>
            <person name="Prins E."/>
            <person name="Yang X."/>
            <person name="Martin-Visscher L.A."/>
        </authorList>
    </citation>
    <scope>NUCLEOTIDE SEQUENCE [LARGE SCALE GENOMIC DNA]</scope>
    <source>
        <strain evidence="6">cd4</strain>
    </source>
</reference>
<dbReference type="InterPro" id="IPR007119">
    <property type="entry name" value="Phage_tail_spike_N"/>
</dbReference>
<accession>A0AAE7VJ36</accession>
<dbReference type="Proteomes" id="UP000828872">
    <property type="component" value="Segment"/>
</dbReference>
<protein>
    <submittedName>
        <fullName evidence="5">Minor structural protein</fullName>
    </submittedName>
</protein>
<evidence type="ECO:0000259" key="4">
    <source>
        <dbReference type="Pfam" id="PF07902"/>
    </source>
</evidence>
<dbReference type="Pfam" id="PF07902">
    <property type="entry name" value="Gp58"/>
    <property type="match status" value="1"/>
</dbReference>
<gene>
    <name evidence="5" type="ORF">cd4_024</name>
</gene>
<evidence type="ECO:0000313" key="6">
    <source>
        <dbReference type="Proteomes" id="UP000828872"/>
    </source>
</evidence>
<dbReference type="Pfam" id="PF06605">
    <property type="entry name" value="Prophage_tail"/>
    <property type="match status" value="1"/>
</dbReference>
<evidence type="ECO:0000259" key="3">
    <source>
        <dbReference type="Pfam" id="PF06605"/>
    </source>
</evidence>
<name>A0AAE7VJ36_9CAUD</name>
<proteinExistence type="predicted"/>
<feature type="domain" description="Gp58-like" evidence="4">
    <location>
        <begin position="705"/>
        <end position="841"/>
    </location>
</feature>
<dbReference type="InterPro" id="IPR010572">
    <property type="entry name" value="Tail_dom"/>
</dbReference>
<organism evidence="5 6">
    <name type="scientific">Carnobacterium phage cd4</name>
    <dbReference type="NCBI Taxonomy" id="2849246"/>
    <lineage>
        <taxon>Viruses</taxon>
        <taxon>Duplodnaviria</taxon>
        <taxon>Heunggongvirae</taxon>
        <taxon>Uroviricota</taxon>
        <taxon>Caudoviricetes</taxon>
        <taxon>Carnodivirus</taxon>
        <taxon>Carnodivirus cd4-like</taxon>
    </lineage>
</organism>
<evidence type="ECO:0000256" key="2">
    <source>
        <dbReference type="SAM" id="MobiDB-lite"/>
    </source>
</evidence>
<evidence type="ECO:0000256" key="1">
    <source>
        <dbReference type="SAM" id="Coils"/>
    </source>
</evidence>